<dbReference type="Gene3D" id="1.25.40.20">
    <property type="entry name" value="Ankyrin repeat-containing domain"/>
    <property type="match status" value="4"/>
</dbReference>
<dbReference type="PROSITE" id="PS50297">
    <property type="entry name" value="ANK_REP_REGION"/>
    <property type="match status" value="4"/>
</dbReference>
<dbReference type="InterPro" id="IPR002110">
    <property type="entry name" value="Ankyrin_rpt"/>
</dbReference>
<dbReference type="Pfam" id="PF00023">
    <property type="entry name" value="Ank"/>
    <property type="match status" value="2"/>
</dbReference>
<dbReference type="Pfam" id="PF12796">
    <property type="entry name" value="Ank_2"/>
    <property type="match status" value="3"/>
</dbReference>
<dbReference type="Pfam" id="PF13637">
    <property type="entry name" value="Ank_4"/>
    <property type="match status" value="1"/>
</dbReference>
<dbReference type="Gene3D" id="3.40.50.1580">
    <property type="entry name" value="Nucleoside phosphorylase domain"/>
    <property type="match status" value="1"/>
</dbReference>
<accession>A0A9P9ID75</accession>
<dbReference type="GO" id="GO:0009116">
    <property type="term" value="P:nucleoside metabolic process"/>
    <property type="evidence" value="ECO:0007669"/>
    <property type="project" value="InterPro"/>
</dbReference>
<dbReference type="PANTHER" id="PTHR24180">
    <property type="entry name" value="CYCLIN-DEPENDENT KINASE INHIBITOR 2C-RELATED"/>
    <property type="match status" value="1"/>
</dbReference>
<dbReference type="PANTHER" id="PTHR24180:SF45">
    <property type="entry name" value="POLY [ADP-RIBOSE] POLYMERASE TANKYRASE"/>
    <property type="match status" value="1"/>
</dbReference>
<evidence type="ECO:0000256" key="2">
    <source>
        <dbReference type="ARBA" id="ARBA00023043"/>
    </source>
</evidence>
<keyword evidence="2 3" id="KW-0040">ANK repeat</keyword>
<dbReference type="InterPro" id="IPR027417">
    <property type="entry name" value="P-loop_NTPase"/>
</dbReference>
<feature type="repeat" description="ANK" evidence="3">
    <location>
        <begin position="872"/>
        <end position="905"/>
    </location>
</feature>
<dbReference type="SUPFAM" id="SSF52540">
    <property type="entry name" value="P-loop containing nucleoside triphosphate hydrolases"/>
    <property type="match status" value="1"/>
</dbReference>
<reference evidence="7" key="1">
    <citation type="journal article" date="2021" name="Nat. Commun.">
        <title>Genetic determinants of endophytism in the Arabidopsis root mycobiome.</title>
        <authorList>
            <person name="Mesny F."/>
            <person name="Miyauchi S."/>
            <person name="Thiergart T."/>
            <person name="Pickel B."/>
            <person name="Atanasova L."/>
            <person name="Karlsson M."/>
            <person name="Huettel B."/>
            <person name="Barry K.W."/>
            <person name="Haridas S."/>
            <person name="Chen C."/>
            <person name="Bauer D."/>
            <person name="Andreopoulos W."/>
            <person name="Pangilinan J."/>
            <person name="LaButti K."/>
            <person name="Riley R."/>
            <person name="Lipzen A."/>
            <person name="Clum A."/>
            <person name="Drula E."/>
            <person name="Henrissat B."/>
            <person name="Kohler A."/>
            <person name="Grigoriev I.V."/>
            <person name="Martin F.M."/>
            <person name="Hacquard S."/>
        </authorList>
    </citation>
    <scope>NUCLEOTIDE SEQUENCE</scope>
    <source>
        <strain evidence="7">MPI-CAGE-AT-0021</strain>
    </source>
</reference>
<gene>
    <name evidence="7" type="ORF">B0J13DRAFT_572150</name>
</gene>
<dbReference type="OrthoDB" id="1577640at2759"/>
<evidence type="ECO:0000259" key="5">
    <source>
        <dbReference type="Pfam" id="PF01048"/>
    </source>
</evidence>
<dbReference type="SMART" id="SM00248">
    <property type="entry name" value="ANK"/>
    <property type="match status" value="11"/>
</dbReference>
<dbReference type="InterPro" id="IPR036770">
    <property type="entry name" value="Ankyrin_rpt-contain_sf"/>
</dbReference>
<dbReference type="InterPro" id="IPR035994">
    <property type="entry name" value="Nucleoside_phosphorylase_sf"/>
</dbReference>
<evidence type="ECO:0000256" key="4">
    <source>
        <dbReference type="SAM" id="Coils"/>
    </source>
</evidence>
<keyword evidence="4" id="KW-0175">Coiled coil</keyword>
<dbReference type="PROSITE" id="PS50088">
    <property type="entry name" value="ANK_REPEAT"/>
    <property type="match status" value="8"/>
</dbReference>
<dbReference type="GO" id="GO:0003824">
    <property type="term" value="F:catalytic activity"/>
    <property type="evidence" value="ECO:0007669"/>
    <property type="project" value="InterPro"/>
</dbReference>
<dbReference type="Gene3D" id="3.40.50.300">
    <property type="entry name" value="P-loop containing nucleotide triphosphate hydrolases"/>
    <property type="match status" value="1"/>
</dbReference>
<evidence type="ECO:0000313" key="8">
    <source>
        <dbReference type="Proteomes" id="UP000717696"/>
    </source>
</evidence>
<feature type="repeat" description="ANK" evidence="3">
    <location>
        <begin position="1066"/>
        <end position="1099"/>
    </location>
</feature>
<dbReference type="InterPro" id="IPR051637">
    <property type="entry name" value="Ank_repeat_dom-contain_49"/>
</dbReference>
<feature type="repeat" description="ANK" evidence="3">
    <location>
        <begin position="1100"/>
        <end position="1133"/>
    </location>
</feature>
<protein>
    <submittedName>
        <fullName evidence="7">Ankyrin repeat-containing domain protein</fullName>
    </submittedName>
</protein>
<feature type="repeat" description="ANK" evidence="3">
    <location>
        <begin position="941"/>
        <end position="973"/>
    </location>
</feature>
<evidence type="ECO:0000313" key="7">
    <source>
        <dbReference type="EMBL" id="KAH7115444.1"/>
    </source>
</evidence>
<feature type="domain" description="Nucleoside phosphorylase" evidence="5">
    <location>
        <begin position="13"/>
        <end position="287"/>
    </location>
</feature>
<dbReference type="SUPFAM" id="SSF48403">
    <property type="entry name" value="Ankyrin repeat"/>
    <property type="match status" value="1"/>
</dbReference>
<feature type="repeat" description="ANK" evidence="3">
    <location>
        <begin position="1134"/>
        <end position="1167"/>
    </location>
</feature>
<dbReference type="SUPFAM" id="SSF53167">
    <property type="entry name" value="Purine and uridine phosphorylases"/>
    <property type="match status" value="1"/>
</dbReference>
<organism evidence="7 8">
    <name type="scientific">Dactylonectria estremocensis</name>
    <dbReference type="NCBI Taxonomy" id="1079267"/>
    <lineage>
        <taxon>Eukaryota</taxon>
        <taxon>Fungi</taxon>
        <taxon>Dikarya</taxon>
        <taxon>Ascomycota</taxon>
        <taxon>Pezizomycotina</taxon>
        <taxon>Sordariomycetes</taxon>
        <taxon>Hypocreomycetidae</taxon>
        <taxon>Hypocreales</taxon>
        <taxon>Nectriaceae</taxon>
        <taxon>Dactylonectria</taxon>
    </lineage>
</organism>
<feature type="repeat" description="ANK" evidence="3">
    <location>
        <begin position="1202"/>
        <end position="1235"/>
    </location>
</feature>
<feature type="domain" description="Nephrocystin 3-like N-terminal" evidence="6">
    <location>
        <begin position="376"/>
        <end position="545"/>
    </location>
</feature>
<dbReference type="InterPro" id="IPR056884">
    <property type="entry name" value="NPHP3-like_N"/>
</dbReference>
<dbReference type="Pfam" id="PF01048">
    <property type="entry name" value="PNP_UDP_1"/>
    <property type="match status" value="1"/>
</dbReference>
<dbReference type="Proteomes" id="UP000717696">
    <property type="component" value="Unassembled WGS sequence"/>
</dbReference>
<feature type="repeat" description="ANK" evidence="3">
    <location>
        <begin position="1236"/>
        <end position="1263"/>
    </location>
</feature>
<sequence length="1263" mass="140840">MTQRREIKPDEVTVAIFCALSEESVAVELSLDEELECITSSEKYIYTFGRIGEHHVVIAQPNDMGTVNTGNLAVYVSYSFKNVRFALMVGIGGGIPSEEKDIRLGDVAVSRAEAGHPGVIQYDFVKYESDNKSTLKGILSKPHPILLSADIQVQRDEIRDRSQLPTNLSSIIKYSQKYKHPGTADVLYDPTFCHVERGKDCTACENSSAKKTVERNREREGPKVHRGLIMSGSGVVKDPLERLRLCRGYDTALCFEMEAAGIMDEIPCLVIRGICDYCDTHKQDNWHYYAAAVAAAYAKTILLKIHGQEVEKLKQMSEMVKKLGDKMDELHRNIQGLNDTAKESAEGQLCGEIREWLSPLDFLKIKQDLLNDHVPNTAEWFFKTDAFLAWYNGTGSKTLYVEGMNGAGKSILASLAADHLLNQRISIPAVKIAVLSAYYDYKTPDQQRCADMIAGILKQFLSSSQTIHPAFRQLHNNFSTRKGPSKDDLFGVLLEVIRDSTVFLIVDALDECSVSNRKELEDLICGIQTVAREESVDIRVLATSRPNASNERLVGGVKTTYRAEEEDLLSLLEHRIGRTTDFIPDDAIWIRAKKQVASTASGIFLIARLKADAMKTMLTEAELDESLENHKSDLDEVYRTSLTRINKQNPRLLEMAQNLIVWAVLSIRPLDGREMGHALVADCRRKKFNSGDVPKVRAILSLTQGLVVYQGEPKGVRPVHETAHLVLLDYVSKIERFKPGGPHQYLASGCLTYLSFDDFEDGFCQTDEEFEKRLQTNPFYDYAARNWGHHAREALTPCQTVMDFLGCEKKLETSGQVIMASRLYSTHSPYRWDSQRIPRQIRGVHLAAYFGLSWTMEFMLPDGHDPNCKDTYDQTPLCYAAKNGHESVVEELLGRNGIDPNCKDNYSRTPLSWAAEKGYEVVVKRLLADDRVDPNLSDAIHRRTALWKASDKGHEKVVKLLLDKGVDLDCKDKYGQTPLSTAIRRGHSAVEELLKKRSGIGALLWIELENEDEAALKLLFGNGVDPESRNNRGQTPLLWAAEGGRTIFVKLLLDIDKVDINSKDNCGRTPLSCAAASGHEAVVQLLLTKDDVDVNSKDKDGRTPLLWAAWKGDKAVVQLLLAKDSVDINTKDDYGRTPLSWAAESGHEAVVQLVLAKDDVDVNSKDKVGRTPLSQAAERGHEAVVQLLLAKDDVDINSKDNYGRTPLSWAAESGHEAVVQLVLAKDDVDVNSKDKDGRTPLLRAAERGHEAVVELLRSCNTSS</sequence>
<evidence type="ECO:0000256" key="1">
    <source>
        <dbReference type="ARBA" id="ARBA00022737"/>
    </source>
</evidence>
<proteinExistence type="predicted"/>
<dbReference type="AlphaFoldDB" id="A0A9P9ID75"/>
<evidence type="ECO:0000256" key="3">
    <source>
        <dbReference type="PROSITE-ProRule" id="PRU00023"/>
    </source>
</evidence>
<comment type="caution">
    <text evidence="7">The sequence shown here is derived from an EMBL/GenBank/DDBJ whole genome shotgun (WGS) entry which is preliminary data.</text>
</comment>
<keyword evidence="8" id="KW-1185">Reference proteome</keyword>
<feature type="coiled-coil region" evidence="4">
    <location>
        <begin position="313"/>
        <end position="340"/>
    </location>
</feature>
<feature type="repeat" description="ANK" evidence="3">
    <location>
        <begin position="1168"/>
        <end position="1201"/>
    </location>
</feature>
<evidence type="ECO:0000259" key="6">
    <source>
        <dbReference type="Pfam" id="PF24883"/>
    </source>
</evidence>
<dbReference type="InterPro" id="IPR000845">
    <property type="entry name" value="Nucleoside_phosphorylase_d"/>
</dbReference>
<keyword evidence="1" id="KW-0677">Repeat</keyword>
<dbReference type="Pfam" id="PF24883">
    <property type="entry name" value="NPHP3_N"/>
    <property type="match status" value="1"/>
</dbReference>
<dbReference type="EMBL" id="JAGMUU010000038">
    <property type="protein sequence ID" value="KAH7115444.1"/>
    <property type="molecule type" value="Genomic_DNA"/>
</dbReference>
<name>A0A9P9ID75_9HYPO</name>